<proteinExistence type="predicted"/>
<dbReference type="EMBL" id="JBBBZM010000008">
    <property type="protein sequence ID" value="KAL0639802.1"/>
    <property type="molecule type" value="Genomic_DNA"/>
</dbReference>
<evidence type="ECO:0000313" key="2">
    <source>
        <dbReference type="EMBL" id="KAL0639802.1"/>
    </source>
</evidence>
<comment type="caution">
    <text evidence="2">The sequence shown here is derived from an EMBL/GenBank/DDBJ whole genome shotgun (WGS) entry which is preliminary data.</text>
</comment>
<name>A0ABR3GV65_9PEZI</name>
<keyword evidence="3" id="KW-1185">Reference proteome</keyword>
<gene>
    <name evidence="2" type="ORF">Q9L58_001118</name>
</gene>
<evidence type="ECO:0000313" key="3">
    <source>
        <dbReference type="Proteomes" id="UP001447188"/>
    </source>
</evidence>
<sequence>MSRARMDRVILKEIVLCNMKNFLSSTPYYSSLSIQQIFDIIARGINNRLATRGQISGVFYELIDGGNVPELKGIRDRVVKSKRKTKREGRKIWRKMRDKERLEGDILTLNLALENAGIPKNTVPPETAEVRKRTRNVTHLRSSVPYKNQRELLESMHRLCLYSCFDFCKIRLEHDITRDVDDPISSLLGLSALITVIINVWNSGKLDPSLIDEDVGFGSGNAFERAGCVVDSMIYKSEMSDRRLLSVLQAGEELMDALMDEARLKRAGSIYEKAEKLIAKYNEVGRGPMDMLAGNQEQEEEDTEMEDEDA</sequence>
<protein>
    <submittedName>
        <fullName evidence="2">Uncharacterized protein</fullName>
    </submittedName>
</protein>
<evidence type="ECO:0000256" key="1">
    <source>
        <dbReference type="SAM" id="MobiDB-lite"/>
    </source>
</evidence>
<dbReference type="Proteomes" id="UP001447188">
    <property type="component" value="Unassembled WGS sequence"/>
</dbReference>
<feature type="region of interest" description="Disordered" evidence="1">
    <location>
        <begin position="290"/>
        <end position="310"/>
    </location>
</feature>
<feature type="compositionally biased region" description="Acidic residues" evidence="1">
    <location>
        <begin position="297"/>
        <end position="310"/>
    </location>
</feature>
<accession>A0ABR3GV65</accession>
<reference evidence="2 3" key="1">
    <citation type="submission" date="2024-02" db="EMBL/GenBank/DDBJ databases">
        <title>Discinaceae phylogenomics.</title>
        <authorList>
            <person name="Dirks A.C."/>
            <person name="James T.Y."/>
        </authorList>
    </citation>
    <scope>NUCLEOTIDE SEQUENCE [LARGE SCALE GENOMIC DNA]</scope>
    <source>
        <strain evidence="2 3">ACD0624</strain>
    </source>
</reference>
<organism evidence="2 3">
    <name type="scientific">Discina gigas</name>
    <dbReference type="NCBI Taxonomy" id="1032678"/>
    <lineage>
        <taxon>Eukaryota</taxon>
        <taxon>Fungi</taxon>
        <taxon>Dikarya</taxon>
        <taxon>Ascomycota</taxon>
        <taxon>Pezizomycotina</taxon>
        <taxon>Pezizomycetes</taxon>
        <taxon>Pezizales</taxon>
        <taxon>Discinaceae</taxon>
        <taxon>Discina</taxon>
    </lineage>
</organism>